<dbReference type="HOGENOM" id="CLU_2153364_0_0_0"/>
<name>A0A081BYV4_VECG1</name>
<accession>A0A081BYV4</accession>
<evidence type="ECO:0000313" key="2">
    <source>
        <dbReference type="Proteomes" id="UP000030661"/>
    </source>
</evidence>
<sequence length="111" mass="12664">MLLSGYSYTFFSDYMWSFFILCQVATYSHLGTNRHFFPNHASVVIFVLCPDQIGQSRCGNFFICQFSHLLFRKAYFSKDMTGVSRKILAFVGKSRAVSKVFDDAGVGIEPF</sequence>
<protein>
    <submittedName>
        <fullName evidence="1">Uncharacterized protein</fullName>
    </submittedName>
</protein>
<organism evidence="1">
    <name type="scientific">Vecturithrix granuli</name>
    <dbReference type="NCBI Taxonomy" id="1499967"/>
    <lineage>
        <taxon>Bacteria</taxon>
        <taxon>Candidatus Moduliflexota</taxon>
        <taxon>Candidatus Vecturitrichia</taxon>
        <taxon>Candidatus Vecturitrichales</taxon>
        <taxon>Candidatus Vecturitrichaceae</taxon>
        <taxon>Candidatus Vecturithrix</taxon>
    </lineage>
</organism>
<proteinExistence type="predicted"/>
<reference evidence="1" key="1">
    <citation type="journal article" date="2015" name="PeerJ">
        <title>First genomic representation of candidate bacterial phylum KSB3 points to enhanced environmental sensing as a trigger of wastewater bulking.</title>
        <authorList>
            <person name="Sekiguchi Y."/>
            <person name="Ohashi A."/>
            <person name="Parks D.H."/>
            <person name="Yamauchi T."/>
            <person name="Tyson G.W."/>
            <person name="Hugenholtz P."/>
        </authorList>
    </citation>
    <scope>NUCLEOTIDE SEQUENCE [LARGE SCALE GENOMIC DNA]</scope>
</reference>
<dbReference type="EMBL" id="DF820466">
    <property type="protein sequence ID" value="GAK57509.1"/>
    <property type="molecule type" value="Genomic_DNA"/>
</dbReference>
<dbReference type="AlphaFoldDB" id="A0A081BYV4"/>
<dbReference type="Proteomes" id="UP000030661">
    <property type="component" value="Unassembled WGS sequence"/>
</dbReference>
<keyword evidence="2" id="KW-1185">Reference proteome</keyword>
<gene>
    <name evidence="1" type="ORF">U27_04476</name>
</gene>
<evidence type="ECO:0000313" key="1">
    <source>
        <dbReference type="EMBL" id="GAK57509.1"/>
    </source>
</evidence>